<dbReference type="AlphaFoldDB" id="A0AAN8FJ27"/>
<evidence type="ECO:0000256" key="5">
    <source>
        <dbReference type="ARBA" id="ARBA00022737"/>
    </source>
</evidence>
<evidence type="ECO:0000256" key="3">
    <source>
        <dbReference type="ARBA" id="ARBA00022490"/>
    </source>
</evidence>
<dbReference type="PANTHER" id="PTHR15598">
    <property type="entry name" value="ENHANCER OF MRNA-DECAPPING PROTEIN 4"/>
    <property type="match status" value="1"/>
</dbReference>
<evidence type="ECO:0000256" key="1">
    <source>
        <dbReference type="ARBA" id="ARBA00004201"/>
    </source>
</evidence>
<evidence type="ECO:0000259" key="8">
    <source>
        <dbReference type="Pfam" id="PF16529"/>
    </source>
</evidence>
<comment type="caution">
    <text evidence="9">The sequence shown here is derived from an EMBL/GenBank/DDBJ whole genome shotgun (WGS) entry which is preliminary data.</text>
</comment>
<accession>A0AAN8FJ27</accession>
<evidence type="ECO:0000256" key="4">
    <source>
        <dbReference type="ARBA" id="ARBA00022574"/>
    </source>
</evidence>
<feature type="region of interest" description="Disordered" evidence="7">
    <location>
        <begin position="443"/>
        <end position="482"/>
    </location>
</feature>
<keyword evidence="6" id="KW-0175">Coiled coil</keyword>
<feature type="coiled-coil region" evidence="6">
    <location>
        <begin position="489"/>
        <end position="523"/>
    </location>
</feature>
<dbReference type="InterPro" id="IPR015943">
    <property type="entry name" value="WD40/YVTN_repeat-like_dom_sf"/>
</dbReference>
<dbReference type="InterPro" id="IPR036322">
    <property type="entry name" value="WD40_repeat_dom_sf"/>
</dbReference>
<sequence>MGMGDPYVPADHLSPSSIVEKYVLDGGDGVIKFANGSNVSLSLALESQTRDRDSARIHTTTISDYKGDVRALRGRFLAVQGDLIAFRFFNENTGDVIRIINRVSRNRRLIKGFSKAPVDLRFATHLPLLAVVDGESNLHVYSVATDCQDVETYMTIMNWPGATSDNNTPRVVWCPYVAENPSDPSDVVNMVALFKKNTVYVVNLSILKERGSRMTYEEALAVEEAILSVEVEEEVTAVCISPDSTAVAIARADGVVSFYVMNSNESELKFAHTWNPQMNRPIVELFFLDGARQKNQEQFWRHCLVVAEGGRRLALFECEDWCCLGRVRFESSVEIATFSVHVDPQARYAHILDIDGSNVFCVELEYADHPRFAGITQVTFSHPIVAIVPYEVDNEEKHDSSVDYSLDDEFDNDRNRNEVLAHYIAIGQRSLFQLDVHLELAEQHKPLPDPMPAIKTEGDAQGEERSNEGPSDLLTVAPPAAANSTPVDYEKLMEQLKEMNDKIEQLSVRVERADSERRSAATNEHILSQLQCFKEEFSLREDRLLANVSDLIETNHRETINVVRNALNENSVAVENSIQANHKLSADAVSHRVTERLRESLTTMVVPAIERICAQLFKQLNDNFRHGLDQYLQQMRALQTATLAAVAATATPAPSLSVGADRQALAHMIKNKQIPLAFETVSMSEGIDFFI</sequence>
<dbReference type="InterPro" id="IPR032401">
    <property type="entry name" value="EDC4_WD40"/>
</dbReference>
<feature type="compositionally biased region" description="Basic and acidic residues" evidence="7">
    <location>
        <begin position="456"/>
        <end position="467"/>
    </location>
</feature>
<dbReference type="Gene3D" id="2.130.10.10">
    <property type="entry name" value="YVTN repeat-like/Quinoprotein amine dehydrogenase"/>
    <property type="match status" value="1"/>
</dbReference>
<name>A0AAN8FJ27_TRICO</name>
<dbReference type="GO" id="GO:0031087">
    <property type="term" value="P:deadenylation-independent decapping of nuclear-transcribed mRNA"/>
    <property type="evidence" value="ECO:0007669"/>
    <property type="project" value="InterPro"/>
</dbReference>
<keyword evidence="4" id="KW-0853">WD repeat</keyword>
<feature type="domain" description="Enhancer of mRNA-decapping protein 4 WD40 repeat region" evidence="8">
    <location>
        <begin position="54"/>
        <end position="365"/>
    </location>
</feature>
<keyword evidence="3" id="KW-0963">Cytoplasm</keyword>
<dbReference type="InterPro" id="IPR045152">
    <property type="entry name" value="EDC4-like"/>
</dbReference>
<evidence type="ECO:0000256" key="7">
    <source>
        <dbReference type="SAM" id="MobiDB-lite"/>
    </source>
</evidence>
<gene>
    <name evidence="9" type="ORF">GCK32_006111</name>
</gene>
<dbReference type="SUPFAM" id="SSF50978">
    <property type="entry name" value="WD40 repeat-like"/>
    <property type="match status" value="1"/>
</dbReference>
<organism evidence="9 10">
    <name type="scientific">Trichostrongylus colubriformis</name>
    <name type="common">Black scour worm</name>
    <dbReference type="NCBI Taxonomy" id="6319"/>
    <lineage>
        <taxon>Eukaryota</taxon>
        <taxon>Metazoa</taxon>
        <taxon>Ecdysozoa</taxon>
        <taxon>Nematoda</taxon>
        <taxon>Chromadorea</taxon>
        <taxon>Rhabditida</taxon>
        <taxon>Rhabditina</taxon>
        <taxon>Rhabditomorpha</taxon>
        <taxon>Strongyloidea</taxon>
        <taxon>Trichostrongylidae</taxon>
        <taxon>Trichostrongylus</taxon>
    </lineage>
</organism>
<evidence type="ECO:0000256" key="6">
    <source>
        <dbReference type="SAM" id="Coils"/>
    </source>
</evidence>
<dbReference type="Pfam" id="PF16529">
    <property type="entry name" value="Ge1_WD40"/>
    <property type="match status" value="1"/>
</dbReference>
<dbReference type="PANTHER" id="PTHR15598:SF5">
    <property type="entry name" value="ENHANCER OF MRNA-DECAPPING PROTEIN 4"/>
    <property type="match status" value="1"/>
</dbReference>
<proteinExistence type="inferred from homology"/>
<evidence type="ECO:0000256" key="2">
    <source>
        <dbReference type="ARBA" id="ARBA00009639"/>
    </source>
</evidence>
<reference evidence="9 10" key="1">
    <citation type="submission" date="2019-10" db="EMBL/GenBank/DDBJ databases">
        <title>Assembly and Annotation for the nematode Trichostrongylus colubriformis.</title>
        <authorList>
            <person name="Martin J."/>
        </authorList>
    </citation>
    <scope>NUCLEOTIDE SEQUENCE [LARGE SCALE GENOMIC DNA]</scope>
    <source>
        <strain evidence="9">G859</strain>
        <tissue evidence="9">Whole worm</tissue>
    </source>
</reference>
<evidence type="ECO:0000313" key="9">
    <source>
        <dbReference type="EMBL" id="KAK5977454.1"/>
    </source>
</evidence>
<keyword evidence="5" id="KW-0677">Repeat</keyword>
<dbReference type="Proteomes" id="UP001331761">
    <property type="component" value="Unassembled WGS sequence"/>
</dbReference>
<dbReference type="GO" id="GO:0000932">
    <property type="term" value="C:P-body"/>
    <property type="evidence" value="ECO:0007669"/>
    <property type="project" value="UniProtKB-SubCell"/>
</dbReference>
<keyword evidence="10" id="KW-1185">Reference proteome</keyword>
<dbReference type="EMBL" id="WIXE01010582">
    <property type="protein sequence ID" value="KAK5977454.1"/>
    <property type="molecule type" value="Genomic_DNA"/>
</dbReference>
<comment type="similarity">
    <text evidence="2">Belongs to the WD repeat EDC4 family.</text>
</comment>
<protein>
    <recommendedName>
        <fullName evidence="8">Enhancer of mRNA-decapping protein 4 WD40 repeat region domain-containing protein</fullName>
    </recommendedName>
</protein>
<comment type="subcellular location">
    <subcellularLocation>
        <location evidence="1">Cytoplasm</location>
        <location evidence="1">P-body</location>
    </subcellularLocation>
</comment>
<evidence type="ECO:0000313" key="10">
    <source>
        <dbReference type="Proteomes" id="UP001331761"/>
    </source>
</evidence>